<protein>
    <submittedName>
        <fullName evidence="1">Uncharacterized protein</fullName>
    </submittedName>
</protein>
<dbReference type="Proteomes" id="UP000265520">
    <property type="component" value="Unassembled WGS sequence"/>
</dbReference>
<evidence type="ECO:0000313" key="1">
    <source>
        <dbReference type="EMBL" id="MCI46596.1"/>
    </source>
</evidence>
<comment type="caution">
    <text evidence="1">The sequence shown here is derived from an EMBL/GenBank/DDBJ whole genome shotgun (WGS) entry which is preliminary data.</text>
</comment>
<accession>A0A392SFH8</accession>
<evidence type="ECO:0000313" key="2">
    <source>
        <dbReference type="Proteomes" id="UP000265520"/>
    </source>
</evidence>
<dbReference type="EMBL" id="LXQA010359798">
    <property type="protein sequence ID" value="MCI46596.1"/>
    <property type="molecule type" value="Genomic_DNA"/>
</dbReference>
<name>A0A392SFH8_9FABA</name>
<keyword evidence="2" id="KW-1185">Reference proteome</keyword>
<reference evidence="1 2" key="1">
    <citation type="journal article" date="2018" name="Front. Plant Sci.">
        <title>Red Clover (Trifolium pratense) and Zigzag Clover (T. medium) - A Picture of Genomic Similarities and Differences.</title>
        <authorList>
            <person name="Dluhosova J."/>
            <person name="Istvanek J."/>
            <person name="Nedelnik J."/>
            <person name="Repkova J."/>
        </authorList>
    </citation>
    <scope>NUCLEOTIDE SEQUENCE [LARGE SCALE GENOMIC DNA]</scope>
    <source>
        <strain evidence="2">cv. 10/8</strain>
        <tissue evidence="1">Leaf</tissue>
    </source>
</reference>
<proteinExistence type="predicted"/>
<organism evidence="1 2">
    <name type="scientific">Trifolium medium</name>
    <dbReference type="NCBI Taxonomy" id="97028"/>
    <lineage>
        <taxon>Eukaryota</taxon>
        <taxon>Viridiplantae</taxon>
        <taxon>Streptophyta</taxon>
        <taxon>Embryophyta</taxon>
        <taxon>Tracheophyta</taxon>
        <taxon>Spermatophyta</taxon>
        <taxon>Magnoliopsida</taxon>
        <taxon>eudicotyledons</taxon>
        <taxon>Gunneridae</taxon>
        <taxon>Pentapetalae</taxon>
        <taxon>rosids</taxon>
        <taxon>fabids</taxon>
        <taxon>Fabales</taxon>
        <taxon>Fabaceae</taxon>
        <taxon>Papilionoideae</taxon>
        <taxon>50 kb inversion clade</taxon>
        <taxon>NPAAA clade</taxon>
        <taxon>Hologalegina</taxon>
        <taxon>IRL clade</taxon>
        <taxon>Trifolieae</taxon>
        <taxon>Trifolium</taxon>
    </lineage>
</organism>
<dbReference type="AlphaFoldDB" id="A0A392SFH8"/>
<sequence length="54" mass="5944">MRKILPAAEGSDFSGDILGDEEVFRLGDAYCDVLQFLPASCEFLFLDSTSLARL</sequence>